<dbReference type="Pfam" id="PF00001">
    <property type="entry name" value="7tm_1"/>
    <property type="match status" value="1"/>
</dbReference>
<dbReference type="PROSITE" id="PS50262">
    <property type="entry name" value="G_PROTEIN_RECEP_F1_2"/>
    <property type="match status" value="1"/>
</dbReference>
<reference evidence="10" key="1">
    <citation type="submission" date="2017-01" db="EMBL/GenBank/DDBJ databases">
        <title>Molecular cloning and expression of G protein-coupled receptor gene in black tiger shrimp (Penaeus monodon).</title>
        <authorList>
            <person name="Zhu D.D."/>
            <person name="Fu M.J."/>
            <person name="Zhou F.L."/>
            <person name="Huang J.H."/>
            <person name="Jiang S.G."/>
        </authorList>
    </citation>
    <scope>NUCLEOTIDE SEQUENCE</scope>
</reference>
<dbReference type="CDD" id="cd14978">
    <property type="entry name" value="7tmA_FMRFamide_R-like"/>
    <property type="match status" value="1"/>
</dbReference>
<dbReference type="InterPro" id="IPR017452">
    <property type="entry name" value="GPCR_Rhodpsn_7TM"/>
</dbReference>
<dbReference type="EMBL" id="KY436518">
    <property type="protein sequence ID" value="AUD07761.1"/>
    <property type="molecule type" value="mRNA"/>
</dbReference>
<feature type="transmembrane region" description="Helical" evidence="8">
    <location>
        <begin position="210"/>
        <end position="228"/>
    </location>
</feature>
<keyword evidence="6" id="KW-0297">G-protein coupled receptor</keyword>
<keyword evidence="4 8" id="KW-1133">Transmembrane helix</keyword>
<feature type="region of interest" description="Disordered" evidence="7">
    <location>
        <begin position="238"/>
        <end position="261"/>
    </location>
</feature>
<dbReference type="OrthoDB" id="10033446at2759"/>
<name>A0A2H4WMI6_PENMO</name>
<dbReference type="PANTHER" id="PTHR47760">
    <property type="entry name" value="G-PROTEIN COUPLED RECEPTOR B0563.6-LIKE PROTEIN-RELATED"/>
    <property type="match status" value="1"/>
</dbReference>
<sequence>MDANATLDANAADSVGNQELQVLQDVVYRYVMPVLIITGVLTNVINILTLWKINQPQKHQQNRQAQTTTYRYLFWLAIADMLASLSLVPAIVFLEREELPYGWAFYYAHFETPLMNGLTSASVYIVVGLSVDRYIAVCHPRRYVEISAPRLAAIRIACSFLVPVVLYLPQGFFMEVVCAASGAGWTYQSNQTNESAKEYYELIVELCHRIFPAIILAVLNGCIIYTFHNTTERRNQMRSKPLVTMQPSSASKGSEDQDQSRRHQEKRLVYLLVAIVVSFLATTLPAAVLALIDIDGATYGSFGHEVFRALANCLEAFGLSLNFVLYFVFVNSVREVLKNAVCGLAAHAKVDRGCSQSSTSNSKNTECVEL</sequence>
<keyword evidence="6 10" id="KW-0675">Receptor</keyword>
<feature type="transmembrane region" description="Helical" evidence="8">
    <location>
        <begin position="114"/>
        <end position="131"/>
    </location>
</feature>
<keyword evidence="6" id="KW-0807">Transducer</keyword>
<dbReference type="PANTHER" id="PTHR47760:SF1">
    <property type="entry name" value="G-PROTEIN COUPLED RECEPTORS FAMILY 1 PROFILE DOMAIN-CONTAINING PROTEIN"/>
    <property type="match status" value="1"/>
</dbReference>
<evidence type="ECO:0000259" key="9">
    <source>
        <dbReference type="PROSITE" id="PS50262"/>
    </source>
</evidence>
<feature type="transmembrane region" description="Helical" evidence="8">
    <location>
        <begin position="152"/>
        <end position="169"/>
    </location>
</feature>
<dbReference type="PROSITE" id="PS00237">
    <property type="entry name" value="G_PROTEIN_RECEP_F1_1"/>
    <property type="match status" value="1"/>
</dbReference>
<protein>
    <submittedName>
        <fullName evidence="10">G protein-coupled receptor</fullName>
    </submittedName>
</protein>
<dbReference type="GO" id="GO:0016020">
    <property type="term" value="C:membrane"/>
    <property type="evidence" value="ECO:0007669"/>
    <property type="project" value="UniProtKB-SubCell"/>
</dbReference>
<dbReference type="AlphaFoldDB" id="A0A2H4WMI6"/>
<evidence type="ECO:0000313" key="10">
    <source>
        <dbReference type="EMBL" id="AUD07761.1"/>
    </source>
</evidence>
<evidence type="ECO:0000256" key="3">
    <source>
        <dbReference type="ARBA" id="ARBA00022692"/>
    </source>
</evidence>
<feature type="transmembrane region" description="Helical" evidence="8">
    <location>
        <begin position="72"/>
        <end position="94"/>
    </location>
</feature>
<keyword evidence="3 6" id="KW-0812">Transmembrane</keyword>
<dbReference type="SUPFAM" id="SSF81321">
    <property type="entry name" value="Family A G protein-coupled receptor-like"/>
    <property type="match status" value="1"/>
</dbReference>
<evidence type="ECO:0000256" key="6">
    <source>
        <dbReference type="RuleBase" id="RU000688"/>
    </source>
</evidence>
<dbReference type="PRINTS" id="PR00237">
    <property type="entry name" value="GPCRRHODOPSN"/>
</dbReference>
<comment type="subcellular location">
    <subcellularLocation>
        <location evidence="1">Membrane</location>
    </subcellularLocation>
</comment>
<feature type="domain" description="G-protein coupled receptors family 1 profile" evidence="9">
    <location>
        <begin position="45"/>
        <end position="326"/>
    </location>
</feature>
<dbReference type="Gene3D" id="1.20.1070.10">
    <property type="entry name" value="Rhodopsin 7-helix transmembrane proteins"/>
    <property type="match status" value="1"/>
</dbReference>
<dbReference type="InterPro" id="IPR053093">
    <property type="entry name" value="GPCR-like"/>
</dbReference>
<organism evidence="10">
    <name type="scientific">Penaeus monodon</name>
    <name type="common">Giant tiger prawn</name>
    <dbReference type="NCBI Taxonomy" id="6687"/>
    <lineage>
        <taxon>Eukaryota</taxon>
        <taxon>Metazoa</taxon>
        <taxon>Ecdysozoa</taxon>
        <taxon>Arthropoda</taxon>
        <taxon>Crustacea</taxon>
        <taxon>Multicrustacea</taxon>
        <taxon>Malacostraca</taxon>
        <taxon>Eumalacostraca</taxon>
        <taxon>Eucarida</taxon>
        <taxon>Decapoda</taxon>
        <taxon>Dendrobranchiata</taxon>
        <taxon>Penaeoidea</taxon>
        <taxon>Penaeidae</taxon>
        <taxon>Penaeus</taxon>
    </lineage>
</organism>
<evidence type="ECO:0000256" key="7">
    <source>
        <dbReference type="SAM" id="MobiDB-lite"/>
    </source>
</evidence>
<accession>A0A2H4WMI6</accession>
<dbReference type="GO" id="GO:0004930">
    <property type="term" value="F:G protein-coupled receptor activity"/>
    <property type="evidence" value="ECO:0007669"/>
    <property type="project" value="UniProtKB-KW"/>
</dbReference>
<evidence type="ECO:0000256" key="8">
    <source>
        <dbReference type="SAM" id="Phobius"/>
    </source>
</evidence>
<feature type="transmembrane region" description="Helical" evidence="8">
    <location>
        <begin position="30"/>
        <end position="51"/>
    </location>
</feature>
<evidence type="ECO:0000256" key="1">
    <source>
        <dbReference type="ARBA" id="ARBA00004370"/>
    </source>
</evidence>
<evidence type="ECO:0000256" key="2">
    <source>
        <dbReference type="ARBA" id="ARBA00010663"/>
    </source>
</evidence>
<keyword evidence="5 8" id="KW-0472">Membrane</keyword>
<feature type="transmembrane region" description="Helical" evidence="8">
    <location>
        <begin position="306"/>
        <end position="329"/>
    </location>
</feature>
<comment type="similarity">
    <text evidence="2 6">Belongs to the G-protein coupled receptor 1 family.</text>
</comment>
<evidence type="ECO:0000256" key="5">
    <source>
        <dbReference type="ARBA" id="ARBA00023136"/>
    </source>
</evidence>
<evidence type="ECO:0000256" key="4">
    <source>
        <dbReference type="ARBA" id="ARBA00022989"/>
    </source>
</evidence>
<proteinExistence type="evidence at transcript level"/>
<feature type="transmembrane region" description="Helical" evidence="8">
    <location>
        <begin position="268"/>
        <end position="294"/>
    </location>
</feature>
<dbReference type="InterPro" id="IPR000276">
    <property type="entry name" value="GPCR_Rhodpsn"/>
</dbReference>